<protein>
    <submittedName>
        <fullName evidence="1">Uncharacterized protein</fullName>
    </submittedName>
</protein>
<keyword evidence="2" id="KW-1185">Reference proteome</keyword>
<gene>
    <name evidence="1" type="ORF">EV192_11648</name>
</gene>
<evidence type="ECO:0000313" key="2">
    <source>
        <dbReference type="Proteomes" id="UP000295680"/>
    </source>
</evidence>
<reference evidence="1 2" key="1">
    <citation type="submission" date="2019-03" db="EMBL/GenBank/DDBJ databases">
        <title>Genomic Encyclopedia of Type Strains, Phase IV (KMG-IV): sequencing the most valuable type-strain genomes for metagenomic binning, comparative biology and taxonomic classification.</title>
        <authorList>
            <person name="Goeker M."/>
        </authorList>
    </citation>
    <scope>NUCLEOTIDE SEQUENCE [LARGE SCALE GENOMIC DNA]</scope>
    <source>
        <strain evidence="1 2">DSM 45934</strain>
    </source>
</reference>
<dbReference type="EMBL" id="SLWS01000016">
    <property type="protein sequence ID" value="TCO47995.1"/>
    <property type="molecule type" value="Genomic_DNA"/>
</dbReference>
<evidence type="ECO:0000313" key="1">
    <source>
        <dbReference type="EMBL" id="TCO47995.1"/>
    </source>
</evidence>
<dbReference type="RefSeq" id="WP_132125412.1">
    <property type="nucleotide sequence ID" value="NZ_SLWS01000016.1"/>
</dbReference>
<organism evidence="1 2">
    <name type="scientific">Actinocrispum wychmicini</name>
    <dbReference type="NCBI Taxonomy" id="1213861"/>
    <lineage>
        <taxon>Bacteria</taxon>
        <taxon>Bacillati</taxon>
        <taxon>Actinomycetota</taxon>
        <taxon>Actinomycetes</taxon>
        <taxon>Pseudonocardiales</taxon>
        <taxon>Pseudonocardiaceae</taxon>
        <taxon>Actinocrispum</taxon>
    </lineage>
</organism>
<dbReference type="AlphaFoldDB" id="A0A4R2IYJ0"/>
<name>A0A4R2IYJ0_9PSEU</name>
<dbReference type="Proteomes" id="UP000295680">
    <property type="component" value="Unassembled WGS sequence"/>
</dbReference>
<sequence>MTTEPPHEQQQQRTTDLVALLLTQLLGGRWTPSTYAPGAYTRVWADDPDPNTEEDVTVDVLTIHNERSAAGDRSDPHNRTLWWVKGTPDAVLNAFRALPAPEPPPPSTTPQP</sequence>
<proteinExistence type="predicted"/>
<comment type="caution">
    <text evidence="1">The sequence shown here is derived from an EMBL/GenBank/DDBJ whole genome shotgun (WGS) entry which is preliminary data.</text>
</comment>
<accession>A0A4R2IYJ0</accession>